<dbReference type="Pfam" id="PF00378">
    <property type="entry name" value="ECH_1"/>
    <property type="match status" value="1"/>
</dbReference>
<dbReference type="PANTHER" id="PTHR43802:SF1">
    <property type="entry name" value="IP11341P-RELATED"/>
    <property type="match status" value="1"/>
</dbReference>
<evidence type="ECO:0000256" key="5">
    <source>
        <dbReference type="ARBA" id="ARBA00023717"/>
    </source>
</evidence>
<dbReference type="AlphaFoldDB" id="A0A178LPU8"/>
<gene>
    <name evidence="7" type="ORF">A4X20_07975</name>
</gene>
<comment type="function">
    <text evidence="1">Could possibly oxidize fatty acids using specific components.</text>
</comment>
<dbReference type="InterPro" id="IPR029045">
    <property type="entry name" value="ClpP/crotonase-like_dom_sf"/>
</dbReference>
<dbReference type="RefSeq" id="WP_064283875.1">
    <property type="nucleotide sequence ID" value="NZ_LWCS01000043.1"/>
</dbReference>
<evidence type="ECO:0000313" key="8">
    <source>
        <dbReference type="Proteomes" id="UP000078396"/>
    </source>
</evidence>
<dbReference type="SUPFAM" id="SSF52096">
    <property type="entry name" value="ClpP/crotonase"/>
    <property type="match status" value="1"/>
</dbReference>
<dbReference type="EMBL" id="LWCS01000043">
    <property type="protein sequence ID" value="OAN34616.1"/>
    <property type="molecule type" value="Genomic_DNA"/>
</dbReference>
<dbReference type="OrthoDB" id="4284283at2"/>
<evidence type="ECO:0000256" key="2">
    <source>
        <dbReference type="ARBA" id="ARBA00005254"/>
    </source>
</evidence>
<proteinExistence type="inferred from homology"/>
<evidence type="ECO:0000256" key="4">
    <source>
        <dbReference type="ARBA" id="ARBA00023709"/>
    </source>
</evidence>
<comment type="catalytic activity">
    <reaction evidence="4">
        <text>a (3S)-3-hydroxyacyl-CoA = a (2E)-enoyl-CoA + H2O</text>
        <dbReference type="Rhea" id="RHEA:16105"/>
        <dbReference type="ChEBI" id="CHEBI:15377"/>
        <dbReference type="ChEBI" id="CHEBI:57318"/>
        <dbReference type="ChEBI" id="CHEBI:58856"/>
        <dbReference type="EC" id="4.2.1.17"/>
    </reaction>
</comment>
<dbReference type="PANTHER" id="PTHR43802">
    <property type="entry name" value="ENOYL-COA HYDRATASE"/>
    <property type="match status" value="1"/>
</dbReference>
<comment type="caution">
    <text evidence="7">The sequence shown here is derived from an EMBL/GenBank/DDBJ whole genome shotgun (WGS) entry which is preliminary data.</text>
</comment>
<sequence length="256" mass="26846">MTVRVEKNGPVTTVIMDRPQARNAVDGPTALELHAAFDEFDSDDSAAVAVLWGDNGTFCAGADLKAMGTANSNPVHRTGPGPMGPSRMVLSKPVIAAVSGYAVAGGLELALWCDLRVVEQDAVMGVFCRRWGVPLIDGGTVRLPRLIGHSRAMDLILTGRAVDADEALAIGLANRVVPKGESRRKAEELAAELAALPQQCMRSDRMSALTQWGMTEAEAMDVEFGSLSRVAAESLEGAARFAEGAGRHGAPAPGKA</sequence>
<dbReference type="Proteomes" id="UP000078396">
    <property type="component" value="Unassembled WGS sequence"/>
</dbReference>
<dbReference type="GO" id="GO:0006631">
    <property type="term" value="P:fatty acid metabolic process"/>
    <property type="evidence" value="ECO:0007669"/>
    <property type="project" value="UniProtKB-KW"/>
</dbReference>
<dbReference type="InterPro" id="IPR018376">
    <property type="entry name" value="Enoyl-CoA_hyd/isom_CS"/>
</dbReference>
<name>A0A178LPU8_MYCIR</name>
<dbReference type="NCBIfam" id="NF006108">
    <property type="entry name" value="PRK08259.1"/>
    <property type="match status" value="1"/>
</dbReference>
<organism evidence="7 8">
    <name type="scientific">Mycolicibacterium iranicum</name>
    <name type="common">Mycobacterium iranicum</name>
    <dbReference type="NCBI Taxonomy" id="912594"/>
    <lineage>
        <taxon>Bacteria</taxon>
        <taxon>Bacillati</taxon>
        <taxon>Actinomycetota</taxon>
        <taxon>Actinomycetes</taxon>
        <taxon>Mycobacteriales</taxon>
        <taxon>Mycobacteriaceae</taxon>
        <taxon>Mycolicibacterium</taxon>
    </lineage>
</organism>
<protein>
    <submittedName>
        <fullName evidence="7">Enoyl-CoA hydratase</fullName>
    </submittedName>
</protein>
<comment type="catalytic activity">
    <reaction evidence="5">
        <text>a 4-saturated-(3S)-3-hydroxyacyl-CoA = a (3E)-enoyl-CoA + H2O</text>
        <dbReference type="Rhea" id="RHEA:20724"/>
        <dbReference type="ChEBI" id="CHEBI:15377"/>
        <dbReference type="ChEBI" id="CHEBI:58521"/>
        <dbReference type="ChEBI" id="CHEBI:137480"/>
        <dbReference type="EC" id="4.2.1.17"/>
    </reaction>
</comment>
<reference evidence="7 8" key="1">
    <citation type="submission" date="2016-04" db="EMBL/GenBank/DDBJ databases">
        <title>Draft Genome Sequences of Staphylococcus capitis Strain H36, S. capitis Strain H65, S. cohnii Strain H62, S. hominis Strain H69, Mycobacterium iranicum Strain H39, Plantibacter sp. Strain H53, Pseudomonas oryzihabitans Strain H72, and Microbacterium sp. Strain H83, isolated from residential settings.</title>
        <authorList>
            <person name="Lymperopoulou D."/>
            <person name="Adams R.I."/>
            <person name="Lindow S."/>
            <person name="Coil D.A."/>
            <person name="Jospin G."/>
            <person name="Eisen J.A."/>
        </authorList>
    </citation>
    <scope>NUCLEOTIDE SEQUENCE [LARGE SCALE GENOMIC DNA]</scope>
    <source>
        <strain evidence="7 8">H39</strain>
    </source>
</reference>
<dbReference type="InterPro" id="IPR001753">
    <property type="entry name" value="Enoyl-CoA_hydra/iso"/>
</dbReference>
<dbReference type="STRING" id="912594.AWC12_06995"/>
<evidence type="ECO:0000256" key="6">
    <source>
        <dbReference type="RuleBase" id="RU003707"/>
    </source>
</evidence>
<dbReference type="CDD" id="cd06558">
    <property type="entry name" value="crotonase-like"/>
    <property type="match status" value="1"/>
</dbReference>
<evidence type="ECO:0000256" key="3">
    <source>
        <dbReference type="ARBA" id="ARBA00022832"/>
    </source>
</evidence>
<evidence type="ECO:0000313" key="7">
    <source>
        <dbReference type="EMBL" id="OAN34616.1"/>
    </source>
</evidence>
<comment type="similarity">
    <text evidence="2 6">Belongs to the enoyl-CoA hydratase/isomerase family.</text>
</comment>
<dbReference type="GO" id="GO:0004300">
    <property type="term" value="F:enoyl-CoA hydratase activity"/>
    <property type="evidence" value="ECO:0007669"/>
    <property type="project" value="UniProtKB-EC"/>
</dbReference>
<keyword evidence="3" id="KW-0276">Fatty acid metabolism</keyword>
<dbReference type="eggNOG" id="COG1024">
    <property type="taxonomic scope" value="Bacteria"/>
</dbReference>
<dbReference type="Gene3D" id="1.10.287.2460">
    <property type="match status" value="1"/>
</dbReference>
<keyword evidence="3" id="KW-0443">Lipid metabolism</keyword>
<accession>A0A178LPU8</accession>
<dbReference type="Gene3D" id="3.90.226.10">
    <property type="entry name" value="2-enoyl-CoA Hydratase, Chain A, domain 1"/>
    <property type="match status" value="1"/>
</dbReference>
<evidence type="ECO:0000256" key="1">
    <source>
        <dbReference type="ARBA" id="ARBA00002994"/>
    </source>
</evidence>
<dbReference type="PROSITE" id="PS00166">
    <property type="entry name" value="ENOYL_COA_HYDRATASE"/>
    <property type="match status" value="1"/>
</dbReference>